<protein>
    <submittedName>
        <fullName evidence="2">Methyltransf_25 domain-containing protein</fullName>
    </submittedName>
</protein>
<organism evidence="2 3">
    <name type="scientific">Trichonephila clavipes</name>
    <name type="common">Golden silk orbweaver</name>
    <name type="synonym">Nephila clavipes</name>
    <dbReference type="NCBI Taxonomy" id="2585209"/>
    <lineage>
        <taxon>Eukaryota</taxon>
        <taxon>Metazoa</taxon>
        <taxon>Ecdysozoa</taxon>
        <taxon>Arthropoda</taxon>
        <taxon>Chelicerata</taxon>
        <taxon>Arachnida</taxon>
        <taxon>Araneae</taxon>
        <taxon>Araneomorphae</taxon>
        <taxon>Entelegynae</taxon>
        <taxon>Araneoidea</taxon>
        <taxon>Nephilidae</taxon>
        <taxon>Trichonephila</taxon>
    </lineage>
</organism>
<keyword evidence="3" id="KW-1185">Reference proteome</keyword>
<evidence type="ECO:0000313" key="3">
    <source>
        <dbReference type="Proteomes" id="UP000887159"/>
    </source>
</evidence>
<reference evidence="2" key="1">
    <citation type="submission" date="2020-08" db="EMBL/GenBank/DDBJ databases">
        <title>Multicomponent nature underlies the extraordinary mechanical properties of spider dragline silk.</title>
        <authorList>
            <person name="Kono N."/>
            <person name="Nakamura H."/>
            <person name="Mori M."/>
            <person name="Yoshida Y."/>
            <person name="Ohtoshi R."/>
            <person name="Malay A.D."/>
            <person name="Moran D.A.P."/>
            <person name="Tomita M."/>
            <person name="Numata K."/>
            <person name="Arakawa K."/>
        </authorList>
    </citation>
    <scope>NUCLEOTIDE SEQUENCE</scope>
</reference>
<proteinExistence type="predicted"/>
<dbReference type="AlphaFoldDB" id="A0A8X6RUV3"/>
<gene>
    <name evidence="2" type="primary">AVEN_201813_1</name>
    <name evidence="2" type="ORF">TNCV_619601</name>
</gene>
<dbReference type="Proteomes" id="UP000887159">
    <property type="component" value="Unassembled WGS sequence"/>
</dbReference>
<evidence type="ECO:0000259" key="1">
    <source>
        <dbReference type="Pfam" id="PF13649"/>
    </source>
</evidence>
<accession>A0A8X6RUV3</accession>
<name>A0A8X6RUV3_TRICX</name>
<dbReference type="InterPro" id="IPR041698">
    <property type="entry name" value="Methyltransf_25"/>
</dbReference>
<feature type="domain" description="Methyltransferase" evidence="1">
    <location>
        <begin position="41"/>
        <end position="99"/>
    </location>
</feature>
<dbReference type="SUPFAM" id="SSF53335">
    <property type="entry name" value="S-adenosyl-L-methionine-dependent methyltransferases"/>
    <property type="match status" value="1"/>
</dbReference>
<dbReference type="InterPro" id="IPR029063">
    <property type="entry name" value="SAM-dependent_MTases_sf"/>
</dbReference>
<dbReference type="EMBL" id="BMAU01021207">
    <property type="protein sequence ID" value="GFX99309.1"/>
    <property type="molecule type" value="Genomic_DNA"/>
</dbReference>
<sequence>MKLFYDAEIYKKLDRPWDSVVRFIKVTLPQLGWSEGEEEVVMDVGCGPGRLTSNFIFPCFPNLKKLIALDTVPGMIEAAKTLYPHPKIEYMVANFEDSSMCKTPLMLVNRPDTDLHSPACYSLGSLSLTSKNMRVHLMKYELEQHGWRKEMDLEDVKSQPEPTLLITDEEKYPADLVHRPPQLVFF</sequence>
<comment type="caution">
    <text evidence="2">The sequence shown here is derived from an EMBL/GenBank/DDBJ whole genome shotgun (WGS) entry which is preliminary data.</text>
</comment>
<dbReference type="Gene3D" id="3.40.50.150">
    <property type="entry name" value="Vaccinia Virus protein VP39"/>
    <property type="match status" value="1"/>
</dbReference>
<dbReference type="Pfam" id="PF13649">
    <property type="entry name" value="Methyltransf_25"/>
    <property type="match status" value="1"/>
</dbReference>
<evidence type="ECO:0000313" key="2">
    <source>
        <dbReference type="EMBL" id="GFX99309.1"/>
    </source>
</evidence>